<evidence type="ECO:0000256" key="2">
    <source>
        <dbReference type="ARBA" id="ARBA00022801"/>
    </source>
</evidence>
<organism evidence="5 6">
    <name type="scientific">Actinoplanes sandaracinus</name>
    <dbReference type="NCBI Taxonomy" id="3045177"/>
    <lineage>
        <taxon>Bacteria</taxon>
        <taxon>Bacillati</taxon>
        <taxon>Actinomycetota</taxon>
        <taxon>Actinomycetes</taxon>
        <taxon>Micromonosporales</taxon>
        <taxon>Micromonosporaceae</taxon>
        <taxon>Actinoplanes</taxon>
    </lineage>
</organism>
<sequence>MPPSPAFSVREIPFSFRGSWFGISPVIAEKTYADDLHLVSHQTGMHPVLRLRAAAGATVTATPALLSWQDGAGRIDLAYQDPSTIRIRGTGAGLRIASAVATLTPFGGNYLYRDPVDGSHVFTSYETGRRYRVTVLTGEITAHGVELLGDGDRHLDLAAGQPWEVAVEEYETARHPYRADLPFDRVARAARETFDEFVAAVAPWRTAETPAAELAAYVIWSATVDPGGFLARPAVLMSKHWMDKVWSWDHCFNALALAAGDPGLAWDQFLLPFDHQDQAGALPDSVTHSEILYNFVKPPIHGWALGRLRTSMTTPPDQDQLMVAYERLTRWTDFWLTHRRVPGRELPHYQHGNDSGWDNATTFDGHRVLETADLAAFLILQLRELAALGTELGRPDEAAGHAKTAEALRTGLLSRLWQDGRFVARSPLTGSDDAGGAGGSLLDLMAIVLADELPPDVRTALVTRLERHLTPYGLATEPLDSPHYLADGYWRGPIWAPSTVLVEDGLRRGGHGAFADEVSHRFRALCEKSGFAENFDATTGTGLRDRAYTWTAAAYLILAAAHEQRRSH</sequence>
<comment type="similarity">
    <text evidence="1">Belongs to the glycosyl hydrolase 63 family.</text>
</comment>
<dbReference type="Pfam" id="PF22422">
    <property type="entry name" value="MGH1-like_GH"/>
    <property type="match status" value="1"/>
</dbReference>
<gene>
    <name evidence="5" type="ORF">QLQ12_13155</name>
</gene>
<dbReference type="EMBL" id="JASCTH010000007">
    <property type="protein sequence ID" value="MDI6099545.1"/>
    <property type="molecule type" value="Genomic_DNA"/>
</dbReference>
<dbReference type="SUPFAM" id="SSF48208">
    <property type="entry name" value="Six-hairpin glycosidases"/>
    <property type="match status" value="1"/>
</dbReference>
<accession>A0ABT6WIQ3</accession>
<evidence type="ECO:0000256" key="1">
    <source>
        <dbReference type="ARBA" id="ARBA00010833"/>
    </source>
</evidence>
<reference evidence="5 6" key="1">
    <citation type="submission" date="2023-05" db="EMBL/GenBank/DDBJ databases">
        <title>Actinoplanes sp. NEAU-A12 genome sequencing.</title>
        <authorList>
            <person name="Wang Z.-S."/>
        </authorList>
    </citation>
    <scope>NUCLEOTIDE SEQUENCE [LARGE SCALE GENOMIC DNA]</scope>
    <source>
        <strain evidence="5 6">NEAU-A12</strain>
    </source>
</reference>
<keyword evidence="3" id="KW-0326">Glycosidase</keyword>
<name>A0ABT6WIQ3_9ACTN</name>
<dbReference type="RefSeq" id="WP_282759785.1">
    <property type="nucleotide sequence ID" value="NZ_JASCTH010000007.1"/>
</dbReference>
<dbReference type="PANTHER" id="PTHR10412:SF11">
    <property type="entry name" value="MANNOSYL-OLIGOSACCHARIDE GLUCOSIDASE"/>
    <property type="match status" value="1"/>
</dbReference>
<evidence type="ECO:0000256" key="3">
    <source>
        <dbReference type="ARBA" id="ARBA00023295"/>
    </source>
</evidence>
<dbReference type="InterPro" id="IPR054491">
    <property type="entry name" value="MGH1-like_GH"/>
</dbReference>
<dbReference type="PANTHER" id="PTHR10412">
    <property type="entry name" value="MANNOSYL-OLIGOSACCHARIDE GLUCOSIDASE"/>
    <property type="match status" value="1"/>
</dbReference>
<dbReference type="Gene3D" id="1.50.10.10">
    <property type="match status" value="1"/>
</dbReference>
<proteinExistence type="inferred from homology"/>
<keyword evidence="6" id="KW-1185">Reference proteome</keyword>
<evidence type="ECO:0000259" key="4">
    <source>
        <dbReference type="Pfam" id="PF22422"/>
    </source>
</evidence>
<protein>
    <submittedName>
        <fullName evidence="5">Glycogen debranching protein</fullName>
    </submittedName>
</protein>
<keyword evidence="2" id="KW-0378">Hydrolase</keyword>
<evidence type="ECO:0000313" key="5">
    <source>
        <dbReference type="EMBL" id="MDI6099545.1"/>
    </source>
</evidence>
<dbReference type="InterPro" id="IPR012341">
    <property type="entry name" value="6hp_glycosidase-like_sf"/>
</dbReference>
<dbReference type="Proteomes" id="UP001241758">
    <property type="component" value="Unassembled WGS sequence"/>
</dbReference>
<feature type="domain" description="Mannosylglycerate hydrolase MGH1-like glycoside hydrolase" evidence="4">
    <location>
        <begin position="244"/>
        <end position="551"/>
    </location>
</feature>
<dbReference type="InterPro" id="IPR004888">
    <property type="entry name" value="Glycoside_hydrolase_63"/>
</dbReference>
<evidence type="ECO:0000313" key="6">
    <source>
        <dbReference type="Proteomes" id="UP001241758"/>
    </source>
</evidence>
<comment type="caution">
    <text evidence="5">The sequence shown here is derived from an EMBL/GenBank/DDBJ whole genome shotgun (WGS) entry which is preliminary data.</text>
</comment>
<dbReference type="InterPro" id="IPR008928">
    <property type="entry name" value="6-hairpin_glycosidase_sf"/>
</dbReference>